<evidence type="ECO:0000256" key="4">
    <source>
        <dbReference type="ARBA" id="ARBA00005225"/>
    </source>
</evidence>
<comment type="pathway">
    <text evidence="4 16">Cofactor biosynthesis; coenzyme A biosynthesis; CoA from (R)-pantothenate: step 1/5.</text>
</comment>
<evidence type="ECO:0000256" key="5">
    <source>
        <dbReference type="ARBA" id="ARBA00011738"/>
    </source>
</evidence>
<organism evidence="17 18">
    <name type="scientific">Botrimarina hoheduenensis</name>
    <dbReference type="NCBI Taxonomy" id="2528000"/>
    <lineage>
        <taxon>Bacteria</taxon>
        <taxon>Pseudomonadati</taxon>
        <taxon>Planctomycetota</taxon>
        <taxon>Planctomycetia</taxon>
        <taxon>Pirellulales</taxon>
        <taxon>Lacipirellulaceae</taxon>
        <taxon>Botrimarina</taxon>
    </lineage>
</organism>
<comment type="caution">
    <text evidence="16">Lacks conserved residue(s) required for the propagation of feature annotation.</text>
</comment>
<feature type="binding site" evidence="16">
    <location>
        <begin position="27"/>
        <end position="34"/>
    </location>
    <ligand>
        <name>ATP</name>
        <dbReference type="ChEBI" id="CHEBI:30616"/>
    </ligand>
</feature>
<dbReference type="GO" id="GO:0005524">
    <property type="term" value="F:ATP binding"/>
    <property type="evidence" value="ECO:0007669"/>
    <property type="project" value="UniProtKB-UniRule"/>
</dbReference>
<dbReference type="Proteomes" id="UP000318995">
    <property type="component" value="Unassembled WGS sequence"/>
</dbReference>
<evidence type="ECO:0000256" key="1">
    <source>
        <dbReference type="ARBA" id="ARBA00001206"/>
    </source>
</evidence>
<feature type="binding site" evidence="16">
    <location>
        <position position="226"/>
    </location>
    <ligand>
        <name>substrate</name>
    </ligand>
</feature>
<protein>
    <recommendedName>
        <fullName evidence="15 16">Type III pantothenate kinase</fullName>
        <ecNumber evidence="6 16">2.7.1.33</ecNumber>
    </recommendedName>
    <alternativeName>
        <fullName evidence="16">PanK-III</fullName>
    </alternativeName>
    <alternativeName>
        <fullName evidence="16">Pantothenic acid kinase</fullName>
    </alternativeName>
</protein>
<dbReference type="Gene3D" id="3.30.420.40">
    <property type="match status" value="2"/>
</dbReference>
<evidence type="ECO:0000256" key="9">
    <source>
        <dbReference type="ARBA" id="ARBA00022741"/>
    </source>
</evidence>
<keyword evidence="10 16" id="KW-0418">Kinase</keyword>
<reference evidence="17 18" key="1">
    <citation type="submission" date="2019-02" db="EMBL/GenBank/DDBJ databases">
        <title>Deep-cultivation of Planctomycetes and their phenomic and genomic characterization uncovers novel biology.</title>
        <authorList>
            <person name="Wiegand S."/>
            <person name="Jogler M."/>
            <person name="Boedeker C."/>
            <person name="Pinto D."/>
            <person name="Vollmers J."/>
            <person name="Rivas-Marin E."/>
            <person name="Kohn T."/>
            <person name="Peeters S.H."/>
            <person name="Heuer A."/>
            <person name="Rast P."/>
            <person name="Oberbeckmann S."/>
            <person name="Bunk B."/>
            <person name="Jeske O."/>
            <person name="Meyerdierks A."/>
            <person name="Storesund J.E."/>
            <person name="Kallscheuer N."/>
            <person name="Luecker S."/>
            <person name="Lage O.M."/>
            <person name="Pohl T."/>
            <person name="Merkel B.J."/>
            <person name="Hornburger P."/>
            <person name="Mueller R.-W."/>
            <person name="Bruemmer F."/>
            <person name="Labrenz M."/>
            <person name="Spormann A.M."/>
            <person name="Op Den Camp H."/>
            <person name="Overmann J."/>
            <person name="Amann R."/>
            <person name="Jetten M.S.M."/>
            <person name="Mascher T."/>
            <person name="Medema M.H."/>
            <person name="Devos D.P."/>
            <person name="Kaster A.-K."/>
            <person name="Ovreas L."/>
            <person name="Rohde M."/>
            <person name="Galperin M.Y."/>
            <person name="Jogler C."/>
        </authorList>
    </citation>
    <scope>NUCLEOTIDE SEQUENCE [LARGE SCALE GENOMIC DNA]</scope>
    <source>
        <strain evidence="17 18">Pla111</strain>
    </source>
</reference>
<comment type="function">
    <text evidence="16">Catalyzes the phosphorylation of pantothenate (Pan), the first step in CoA biosynthesis.</text>
</comment>
<comment type="cofactor">
    <cofactor evidence="2">
        <name>K(+)</name>
        <dbReference type="ChEBI" id="CHEBI:29103"/>
    </cofactor>
</comment>
<feature type="binding site" evidence="16">
    <location>
        <position position="168"/>
    </location>
    <ligand>
        <name>K(+)</name>
        <dbReference type="ChEBI" id="CHEBI:29103"/>
    </ligand>
</feature>
<gene>
    <name evidence="16 17" type="primary">coaX</name>
    <name evidence="17" type="ORF">Pla111_06180</name>
</gene>
<dbReference type="GO" id="GO:0004594">
    <property type="term" value="F:pantothenate kinase activity"/>
    <property type="evidence" value="ECO:0007669"/>
    <property type="project" value="UniProtKB-UniRule"/>
</dbReference>
<evidence type="ECO:0000256" key="3">
    <source>
        <dbReference type="ARBA" id="ARBA00004496"/>
    </source>
</evidence>
<keyword evidence="7 16" id="KW-0963">Cytoplasm</keyword>
<dbReference type="AlphaFoldDB" id="A0A5C5WGD1"/>
<keyword evidence="13 16" id="KW-0173">Coenzyme A biosynthesis</keyword>
<evidence type="ECO:0000256" key="14">
    <source>
        <dbReference type="ARBA" id="ARBA00038036"/>
    </source>
</evidence>
<dbReference type="GO" id="GO:0005737">
    <property type="term" value="C:cytoplasm"/>
    <property type="evidence" value="ECO:0007669"/>
    <property type="project" value="UniProtKB-SubCell"/>
</dbReference>
<feature type="binding site" evidence="16">
    <location>
        <begin position="144"/>
        <end position="147"/>
    </location>
    <ligand>
        <name>substrate</name>
    </ligand>
</feature>
<dbReference type="HAMAP" id="MF_01274">
    <property type="entry name" value="Pantothen_kinase_3"/>
    <property type="match status" value="1"/>
</dbReference>
<evidence type="ECO:0000313" key="18">
    <source>
        <dbReference type="Proteomes" id="UP000318995"/>
    </source>
</evidence>
<dbReference type="GO" id="GO:0015937">
    <property type="term" value="P:coenzyme A biosynthetic process"/>
    <property type="evidence" value="ECO:0007669"/>
    <property type="project" value="UniProtKB-UniRule"/>
</dbReference>
<evidence type="ECO:0000256" key="12">
    <source>
        <dbReference type="ARBA" id="ARBA00022958"/>
    </source>
</evidence>
<evidence type="ECO:0000256" key="11">
    <source>
        <dbReference type="ARBA" id="ARBA00022840"/>
    </source>
</evidence>
<feature type="binding site" evidence="16">
    <location>
        <position position="171"/>
    </location>
    <ligand>
        <name>ATP</name>
        <dbReference type="ChEBI" id="CHEBI:30616"/>
    </ligand>
</feature>
<dbReference type="EMBL" id="SJPH01000001">
    <property type="protein sequence ID" value="TWT48842.1"/>
    <property type="molecule type" value="Genomic_DNA"/>
</dbReference>
<dbReference type="InterPro" id="IPR043129">
    <property type="entry name" value="ATPase_NBD"/>
</dbReference>
<keyword evidence="12 16" id="KW-0630">Potassium</keyword>
<evidence type="ECO:0000256" key="13">
    <source>
        <dbReference type="ARBA" id="ARBA00022993"/>
    </source>
</evidence>
<keyword evidence="16" id="KW-0479">Metal-binding</keyword>
<sequence>MRGKPWRGMVGGMSTPASPSDGLLAIDIGNSRVKLGWFANPSACVSPPQTTALPIASSPLPEPGETLSGSAAELLAGPLAEWLASLPAESLQIAIASVCPAISEPFETAVSTALANAGIGFTVLRLTNSAAPLTIDVEAPALVGADRIAAAVAANCLRLADTPVIVIDIGTAITVDLIDSKGVFQGGAILPGPTLAGAALAERTALLPKVLPGELDRSPDPVGRNTEAALHAGLYWGAVGALRELIARQRDRLPRPPQVLLTGGAAPGFARLIGGPDYTVRHVPHLTLAGIALSATMVDTAPVSDPPT</sequence>
<proteinExistence type="inferred from homology"/>
<evidence type="ECO:0000256" key="2">
    <source>
        <dbReference type="ARBA" id="ARBA00001958"/>
    </source>
</evidence>
<comment type="similarity">
    <text evidence="14 16">Belongs to the type III pantothenate kinase family.</text>
</comment>
<evidence type="ECO:0000313" key="17">
    <source>
        <dbReference type="EMBL" id="TWT48842.1"/>
    </source>
</evidence>
<keyword evidence="8 16" id="KW-0808">Transferase</keyword>
<evidence type="ECO:0000256" key="15">
    <source>
        <dbReference type="ARBA" id="ARBA00040883"/>
    </source>
</evidence>
<comment type="caution">
    <text evidence="17">The sequence shown here is derived from an EMBL/GenBank/DDBJ whole genome shotgun (WGS) entry which is preliminary data.</text>
</comment>
<dbReference type="InterPro" id="IPR004619">
    <property type="entry name" value="Type_III_PanK"/>
</dbReference>
<comment type="catalytic activity">
    <reaction evidence="1 16">
        <text>(R)-pantothenate + ATP = (R)-4'-phosphopantothenate + ADP + H(+)</text>
        <dbReference type="Rhea" id="RHEA:16373"/>
        <dbReference type="ChEBI" id="CHEBI:10986"/>
        <dbReference type="ChEBI" id="CHEBI:15378"/>
        <dbReference type="ChEBI" id="CHEBI:29032"/>
        <dbReference type="ChEBI" id="CHEBI:30616"/>
        <dbReference type="ChEBI" id="CHEBI:456216"/>
        <dbReference type="EC" id="2.7.1.33"/>
    </reaction>
</comment>
<keyword evidence="11 16" id="KW-0067">ATP-binding</keyword>
<evidence type="ECO:0000256" key="10">
    <source>
        <dbReference type="ARBA" id="ARBA00022777"/>
    </source>
</evidence>
<feature type="active site" description="Proton acceptor" evidence="16">
    <location>
        <position position="146"/>
    </location>
</feature>
<accession>A0A5C5WGD1</accession>
<dbReference type="SUPFAM" id="SSF53067">
    <property type="entry name" value="Actin-like ATPase domain"/>
    <property type="match status" value="2"/>
</dbReference>
<name>A0A5C5WGD1_9BACT</name>
<evidence type="ECO:0000256" key="7">
    <source>
        <dbReference type="ARBA" id="ARBA00022490"/>
    </source>
</evidence>
<dbReference type="PANTHER" id="PTHR34265">
    <property type="entry name" value="TYPE III PANTOTHENATE KINASE"/>
    <property type="match status" value="1"/>
</dbReference>
<comment type="subunit">
    <text evidence="5 16">Homodimer.</text>
</comment>
<dbReference type="NCBIfam" id="TIGR00671">
    <property type="entry name" value="baf"/>
    <property type="match status" value="1"/>
</dbReference>
<comment type="cofactor">
    <cofactor evidence="16">
        <name>NH4(+)</name>
        <dbReference type="ChEBI" id="CHEBI:28938"/>
    </cofactor>
    <cofactor evidence="16">
        <name>K(+)</name>
        <dbReference type="ChEBI" id="CHEBI:29103"/>
    </cofactor>
    <text evidence="16">A monovalent cation. Ammonium or potassium.</text>
</comment>
<dbReference type="GO" id="GO:0046872">
    <property type="term" value="F:metal ion binding"/>
    <property type="evidence" value="ECO:0007669"/>
    <property type="project" value="UniProtKB-KW"/>
</dbReference>
<dbReference type="OrthoDB" id="9804707at2"/>
<dbReference type="CDD" id="cd24015">
    <property type="entry name" value="ASKHA_NBD_PanK-III"/>
    <property type="match status" value="1"/>
</dbReference>
<keyword evidence="9 16" id="KW-0547">Nucleotide-binding</keyword>
<evidence type="ECO:0000256" key="6">
    <source>
        <dbReference type="ARBA" id="ARBA00012102"/>
    </source>
</evidence>
<evidence type="ECO:0000256" key="8">
    <source>
        <dbReference type="ARBA" id="ARBA00022679"/>
    </source>
</evidence>
<dbReference type="PANTHER" id="PTHR34265:SF1">
    <property type="entry name" value="TYPE III PANTOTHENATE KINASE"/>
    <property type="match status" value="1"/>
</dbReference>
<evidence type="ECO:0000256" key="16">
    <source>
        <dbReference type="HAMAP-Rule" id="MF_01274"/>
    </source>
</evidence>
<comment type="subcellular location">
    <subcellularLocation>
        <location evidence="3 16">Cytoplasm</location>
    </subcellularLocation>
</comment>
<dbReference type="UniPathway" id="UPA00241">
    <property type="reaction ID" value="UER00352"/>
</dbReference>
<dbReference type="Pfam" id="PF03309">
    <property type="entry name" value="Pan_kinase"/>
    <property type="match status" value="1"/>
</dbReference>
<keyword evidence="18" id="KW-1185">Reference proteome</keyword>
<dbReference type="EC" id="2.7.1.33" evidence="6 16"/>